<keyword evidence="3" id="KW-0472">Membrane</keyword>
<comment type="caution">
    <text evidence="4">The sequence shown here is derived from an EMBL/GenBank/DDBJ whole genome shotgun (WGS) entry which is preliminary data.</text>
</comment>
<dbReference type="PANTHER" id="PTHR30093:SF47">
    <property type="entry name" value="TYPE IV PILUS NON-CORE MINOR PILIN PILE"/>
    <property type="match status" value="1"/>
</dbReference>
<name>A0ABW9KKD8_9BACT</name>
<gene>
    <name evidence="4" type="ORF">ACK2TP_08415</name>
</gene>
<evidence type="ECO:0000256" key="3">
    <source>
        <dbReference type="SAM" id="Phobius"/>
    </source>
</evidence>
<dbReference type="PROSITE" id="PS00409">
    <property type="entry name" value="PROKAR_NTER_METHYL"/>
    <property type="match status" value="1"/>
</dbReference>
<dbReference type="PANTHER" id="PTHR30093">
    <property type="entry name" value="GENERAL SECRETION PATHWAY PROTEIN G"/>
    <property type="match status" value="1"/>
</dbReference>
<dbReference type="Gene3D" id="3.30.700.10">
    <property type="entry name" value="Glycoprotein, Type 4 Pilin"/>
    <property type="match status" value="1"/>
</dbReference>
<evidence type="ECO:0000256" key="2">
    <source>
        <dbReference type="SAM" id="MobiDB-lite"/>
    </source>
</evidence>
<reference evidence="4 5" key="1">
    <citation type="submission" date="2024-12" db="EMBL/GenBank/DDBJ databases">
        <authorList>
            <person name="Lee Y."/>
        </authorList>
    </citation>
    <scope>NUCLEOTIDE SEQUENCE [LARGE SCALE GENOMIC DNA]</scope>
    <source>
        <strain evidence="4 5">03SUJ4</strain>
    </source>
</reference>
<sequence>MVTRLRENTAVTEGGQEEQGFTLVELIVVMIIIATLAAMAVPAYSHHIRVAKESVLREDLATMRQAIDSYTVDKQKAPQSKEDLVTSGYLKFIPIDPITSSSQTWIFDHSDSYNSVDETDTGINNVHSGAGGGATDGSSYSTW</sequence>
<evidence type="ECO:0000313" key="5">
    <source>
        <dbReference type="Proteomes" id="UP001634747"/>
    </source>
</evidence>
<evidence type="ECO:0000256" key="1">
    <source>
        <dbReference type="ARBA" id="ARBA00022481"/>
    </source>
</evidence>
<dbReference type="Proteomes" id="UP001634747">
    <property type="component" value="Unassembled WGS sequence"/>
</dbReference>
<feature type="transmembrane region" description="Helical" evidence="3">
    <location>
        <begin position="20"/>
        <end position="44"/>
    </location>
</feature>
<dbReference type="EMBL" id="JBJYXY010000001">
    <property type="protein sequence ID" value="MFN2975783.1"/>
    <property type="molecule type" value="Genomic_DNA"/>
</dbReference>
<accession>A0ABW9KKD8</accession>
<dbReference type="InterPro" id="IPR000983">
    <property type="entry name" value="Bac_GSPG_pilin"/>
</dbReference>
<evidence type="ECO:0000313" key="4">
    <source>
        <dbReference type="EMBL" id="MFN2975783.1"/>
    </source>
</evidence>
<feature type="region of interest" description="Disordered" evidence="2">
    <location>
        <begin position="124"/>
        <end position="143"/>
    </location>
</feature>
<dbReference type="SUPFAM" id="SSF54523">
    <property type="entry name" value="Pili subunits"/>
    <property type="match status" value="1"/>
</dbReference>
<dbReference type="NCBIfam" id="TIGR02532">
    <property type="entry name" value="IV_pilin_GFxxxE"/>
    <property type="match status" value="1"/>
</dbReference>
<dbReference type="RefSeq" id="WP_263412705.1">
    <property type="nucleotide sequence ID" value="NZ_BAABBH010000001.1"/>
</dbReference>
<keyword evidence="1" id="KW-0488">Methylation</keyword>
<keyword evidence="3" id="KW-1133">Transmembrane helix</keyword>
<keyword evidence="5" id="KW-1185">Reference proteome</keyword>
<dbReference type="Pfam" id="PF07963">
    <property type="entry name" value="N_methyl"/>
    <property type="match status" value="1"/>
</dbReference>
<organism evidence="4 5">
    <name type="scientific">Terriglobus aquaticus</name>
    <dbReference type="NCBI Taxonomy" id="940139"/>
    <lineage>
        <taxon>Bacteria</taxon>
        <taxon>Pseudomonadati</taxon>
        <taxon>Acidobacteriota</taxon>
        <taxon>Terriglobia</taxon>
        <taxon>Terriglobales</taxon>
        <taxon>Acidobacteriaceae</taxon>
        <taxon>Terriglobus</taxon>
    </lineage>
</organism>
<proteinExistence type="predicted"/>
<dbReference type="InterPro" id="IPR045584">
    <property type="entry name" value="Pilin-like"/>
</dbReference>
<dbReference type="InterPro" id="IPR012902">
    <property type="entry name" value="N_methyl_site"/>
</dbReference>
<dbReference type="PRINTS" id="PR00813">
    <property type="entry name" value="BCTERIALGSPG"/>
</dbReference>
<keyword evidence="3" id="KW-0812">Transmembrane</keyword>
<protein>
    <submittedName>
        <fullName evidence="4">Type II secretion system protein</fullName>
    </submittedName>
</protein>